<keyword evidence="1" id="KW-1133">Transmembrane helix</keyword>
<protein>
    <submittedName>
        <fullName evidence="2">Uncharacterized protein</fullName>
    </submittedName>
</protein>
<evidence type="ECO:0000313" key="2">
    <source>
        <dbReference type="EMBL" id="QNI31376.1"/>
    </source>
</evidence>
<dbReference type="KEGG" id="adin:H7849_20185"/>
<feature type="transmembrane region" description="Helical" evidence="1">
    <location>
        <begin position="149"/>
        <end position="166"/>
    </location>
</feature>
<reference evidence="2 3" key="1">
    <citation type="submission" date="2020-08" db="EMBL/GenBank/DDBJ databases">
        <title>Edaphobacter telluris sp. nov. and Acidobacterium dinghuensis sp. nov., two acidobacteria isolated from forest soil.</title>
        <authorList>
            <person name="Fu J."/>
            <person name="Qiu L."/>
        </authorList>
    </citation>
    <scope>NUCLEOTIDE SEQUENCE [LARGE SCALE GENOMIC DNA]</scope>
    <source>
        <strain evidence="2">4Y35</strain>
    </source>
</reference>
<accession>A0A7G8BFQ6</accession>
<evidence type="ECO:0000256" key="1">
    <source>
        <dbReference type="SAM" id="Phobius"/>
    </source>
</evidence>
<dbReference type="InterPro" id="IPR046487">
    <property type="entry name" value="DUF6580"/>
</dbReference>
<dbReference type="EMBL" id="CP060394">
    <property type="protein sequence ID" value="QNI31376.1"/>
    <property type="molecule type" value="Genomic_DNA"/>
</dbReference>
<feature type="transmembrane region" description="Helical" evidence="1">
    <location>
        <begin position="20"/>
        <end position="38"/>
    </location>
</feature>
<name>A0A7G8BFQ6_9BACT</name>
<keyword evidence="1" id="KW-0812">Transmembrane</keyword>
<gene>
    <name evidence="2" type="ORF">H7849_20185</name>
</gene>
<feature type="transmembrane region" description="Helical" evidence="1">
    <location>
        <begin position="103"/>
        <end position="123"/>
    </location>
</feature>
<dbReference type="Proteomes" id="UP000515312">
    <property type="component" value="Chromosome"/>
</dbReference>
<feature type="transmembrane region" description="Helical" evidence="1">
    <location>
        <begin position="45"/>
        <end position="67"/>
    </location>
</feature>
<keyword evidence="3" id="KW-1185">Reference proteome</keyword>
<keyword evidence="1" id="KW-0472">Membrane</keyword>
<feature type="transmembrane region" description="Helical" evidence="1">
    <location>
        <begin position="73"/>
        <end position="91"/>
    </location>
</feature>
<dbReference type="Pfam" id="PF20221">
    <property type="entry name" value="DUF6580"/>
    <property type="match status" value="1"/>
</dbReference>
<sequence>MSAYLLILFAILSRVAVASHHSWLNFTAIGASLLFFGARRPLRQAILPVVALAALDYYMTVYVYSYPFAAQDYLITWGWYAAVIVLGHLLLRERRSAARVATSVVLSSTSFFLASNFAAWTVLRGYYPHTFSGLMTAYAAGLPFYRNDLLSTGLVAGLAFGLPALVEHYRAQADISAHKAA</sequence>
<proteinExistence type="predicted"/>
<evidence type="ECO:0000313" key="3">
    <source>
        <dbReference type="Proteomes" id="UP000515312"/>
    </source>
</evidence>
<dbReference type="AlphaFoldDB" id="A0A7G8BFQ6"/>
<dbReference type="RefSeq" id="WP_186741959.1">
    <property type="nucleotide sequence ID" value="NZ_CP060394.1"/>
</dbReference>
<organism evidence="2 3">
    <name type="scientific">Alloacidobacterium dinghuense</name>
    <dbReference type="NCBI Taxonomy" id="2763107"/>
    <lineage>
        <taxon>Bacteria</taxon>
        <taxon>Pseudomonadati</taxon>
        <taxon>Acidobacteriota</taxon>
        <taxon>Terriglobia</taxon>
        <taxon>Terriglobales</taxon>
        <taxon>Acidobacteriaceae</taxon>
        <taxon>Alloacidobacterium</taxon>
    </lineage>
</organism>